<protein>
    <submittedName>
        <fullName evidence="1">Uncharacterized protein</fullName>
    </submittedName>
</protein>
<name>A0AAE1R4D1_9SOLA</name>
<organism evidence="1 2">
    <name type="scientific">Anisodus tanguticus</name>
    <dbReference type="NCBI Taxonomy" id="243964"/>
    <lineage>
        <taxon>Eukaryota</taxon>
        <taxon>Viridiplantae</taxon>
        <taxon>Streptophyta</taxon>
        <taxon>Embryophyta</taxon>
        <taxon>Tracheophyta</taxon>
        <taxon>Spermatophyta</taxon>
        <taxon>Magnoliopsida</taxon>
        <taxon>eudicotyledons</taxon>
        <taxon>Gunneridae</taxon>
        <taxon>Pentapetalae</taxon>
        <taxon>asterids</taxon>
        <taxon>lamiids</taxon>
        <taxon>Solanales</taxon>
        <taxon>Solanaceae</taxon>
        <taxon>Solanoideae</taxon>
        <taxon>Hyoscyameae</taxon>
        <taxon>Anisodus</taxon>
    </lineage>
</organism>
<proteinExistence type="predicted"/>
<comment type="caution">
    <text evidence="1">The sequence shown here is derived from an EMBL/GenBank/DDBJ whole genome shotgun (WGS) entry which is preliminary data.</text>
</comment>
<evidence type="ECO:0000313" key="2">
    <source>
        <dbReference type="Proteomes" id="UP001291623"/>
    </source>
</evidence>
<accession>A0AAE1R4D1</accession>
<reference evidence="1" key="1">
    <citation type="submission" date="2023-12" db="EMBL/GenBank/DDBJ databases">
        <title>Genome assembly of Anisodus tanguticus.</title>
        <authorList>
            <person name="Wang Y.-J."/>
        </authorList>
    </citation>
    <scope>NUCLEOTIDE SEQUENCE</scope>
    <source>
        <strain evidence="1">KB-2021</strain>
        <tissue evidence="1">Leaf</tissue>
    </source>
</reference>
<sequence length="191" mass="21741">MAMKDCKFPQRPKQKAKLIQRTILLQDLCQERCEEMENKTSKKLNLTAFIVSSISITLYQVIRSYSLSEINTENTQHQIHIKMKMNAMQMIRMHWPYVPAIKVTQVTLLGQMGTWKRTCYLGAQVEASALVKPPKRIPNELPSSSAGRPLEVTSLSQFPPLPVTIYPTKNPTSPKSSKALEDDTRFIHALL</sequence>
<dbReference type="Proteomes" id="UP001291623">
    <property type="component" value="Unassembled WGS sequence"/>
</dbReference>
<evidence type="ECO:0000313" key="1">
    <source>
        <dbReference type="EMBL" id="KAK4343722.1"/>
    </source>
</evidence>
<dbReference type="EMBL" id="JAVYJV010000020">
    <property type="protein sequence ID" value="KAK4343722.1"/>
    <property type="molecule type" value="Genomic_DNA"/>
</dbReference>
<gene>
    <name evidence="1" type="ORF">RND71_036816</name>
</gene>
<keyword evidence="2" id="KW-1185">Reference proteome</keyword>
<dbReference type="AlphaFoldDB" id="A0AAE1R4D1"/>